<dbReference type="Proteomes" id="UP001497497">
    <property type="component" value="Unassembled WGS sequence"/>
</dbReference>
<dbReference type="Pfam" id="PF00059">
    <property type="entry name" value="Lectin_C"/>
    <property type="match status" value="1"/>
</dbReference>
<sequence length="355" mass="39922">MCSMKYLLLLSVAVFAIAKADLLMEVKPPEINVGLTKTLSINCSFIRTDISNMVSLFSLVIMRSNSTDNMRFYFLASVDLSDGLNTISGDVSGLIDNRHESYITLTWKNPRSNLAGTYSCEANGQNLHGQAVSISKLADVKAIKPDVENLLDLLEQQSSILEHQSSLLALQSSTFERQSSKIDLQSTQLSKLQDEFAKLSASVNEKCSCCERFNNSLKSFYHISDAHNGSRYYLSPASSIIVMKEAERQCELLGGYLTEVESEDEYLFIKNFVKTFQGYDDIYLGGNDENSENTWVNTYSKTPVKYIKWGQHQPDQGRSSNCLSLWKYNDWTMADVKCYQGVAEMKVGYLCEVPE</sequence>
<name>A0AAV2H5P3_LYMST</name>
<dbReference type="SUPFAM" id="SSF56436">
    <property type="entry name" value="C-type lectin-like"/>
    <property type="match status" value="1"/>
</dbReference>
<dbReference type="InterPro" id="IPR016186">
    <property type="entry name" value="C-type_lectin-like/link_sf"/>
</dbReference>
<dbReference type="PANTHER" id="PTHR22803">
    <property type="entry name" value="MANNOSE, PHOSPHOLIPASE, LECTIN RECEPTOR RELATED"/>
    <property type="match status" value="1"/>
</dbReference>
<dbReference type="SMART" id="SM00034">
    <property type="entry name" value="CLECT"/>
    <property type="match status" value="1"/>
</dbReference>
<feature type="domain" description="C-type lectin" evidence="2">
    <location>
        <begin position="227"/>
        <end position="331"/>
    </location>
</feature>
<keyword evidence="4" id="KW-1185">Reference proteome</keyword>
<evidence type="ECO:0000259" key="2">
    <source>
        <dbReference type="PROSITE" id="PS50041"/>
    </source>
</evidence>
<reference evidence="3 4" key="1">
    <citation type="submission" date="2024-04" db="EMBL/GenBank/DDBJ databases">
        <authorList>
            <consortium name="Genoscope - CEA"/>
            <person name="William W."/>
        </authorList>
    </citation>
    <scope>NUCLEOTIDE SEQUENCE [LARGE SCALE GENOMIC DNA]</scope>
</reference>
<evidence type="ECO:0000256" key="1">
    <source>
        <dbReference type="SAM" id="SignalP"/>
    </source>
</evidence>
<keyword evidence="1" id="KW-0732">Signal</keyword>
<dbReference type="InterPro" id="IPR001304">
    <property type="entry name" value="C-type_lectin-like"/>
</dbReference>
<evidence type="ECO:0000313" key="4">
    <source>
        <dbReference type="Proteomes" id="UP001497497"/>
    </source>
</evidence>
<protein>
    <recommendedName>
        <fullName evidence="2">C-type lectin domain-containing protein</fullName>
    </recommendedName>
</protein>
<dbReference type="AlphaFoldDB" id="A0AAV2H5P3"/>
<feature type="signal peptide" evidence="1">
    <location>
        <begin position="1"/>
        <end position="20"/>
    </location>
</feature>
<feature type="chain" id="PRO_5043651591" description="C-type lectin domain-containing protein" evidence="1">
    <location>
        <begin position="21"/>
        <end position="355"/>
    </location>
</feature>
<evidence type="ECO:0000313" key="3">
    <source>
        <dbReference type="EMBL" id="CAL1527814.1"/>
    </source>
</evidence>
<accession>A0AAV2H5P3</accession>
<dbReference type="EMBL" id="CAXITT010000023">
    <property type="protein sequence ID" value="CAL1527814.1"/>
    <property type="molecule type" value="Genomic_DNA"/>
</dbReference>
<dbReference type="Gene3D" id="3.10.100.10">
    <property type="entry name" value="Mannose-Binding Protein A, subunit A"/>
    <property type="match status" value="1"/>
</dbReference>
<dbReference type="PROSITE" id="PS50041">
    <property type="entry name" value="C_TYPE_LECTIN_2"/>
    <property type="match status" value="1"/>
</dbReference>
<organism evidence="3 4">
    <name type="scientific">Lymnaea stagnalis</name>
    <name type="common">Great pond snail</name>
    <name type="synonym">Helix stagnalis</name>
    <dbReference type="NCBI Taxonomy" id="6523"/>
    <lineage>
        <taxon>Eukaryota</taxon>
        <taxon>Metazoa</taxon>
        <taxon>Spiralia</taxon>
        <taxon>Lophotrochozoa</taxon>
        <taxon>Mollusca</taxon>
        <taxon>Gastropoda</taxon>
        <taxon>Heterobranchia</taxon>
        <taxon>Euthyneura</taxon>
        <taxon>Panpulmonata</taxon>
        <taxon>Hygrophila</taxon>
        <taxon>Lymnaeoidea</taxon>
        <taxon>Lymnaeidae</taxon>
        <taxon>Lymnaea</taxon>
    </lineage>
</organism>
<gene>
    <name evidence="3" type="ORF">GSLYS_00001984001</name>
</gene>
<comment type="caution">
    <text evidence="3">The sequence shown here is derived from an EMBL/GenBank/DDBJ whole genome shotgun (WGS) entry which is preliminary data.</text>
</comment>
<proteinExistence type="predicted"/>
<dbReference type="InterPro" id="IPR050111">
    <property type="entry name" value="C-type_lectin/snaclec_domain"/>
</dbReference>
<dbReference type="InterPro" id="IPR016187">
    <property type="entry name" value="CTDL_fold"/>
</dbReference>
<dbReference type="CDD" id="cd00037">
    <property type="entry name" value="CLECT"/>
    <property type="match status" value="1"/>
</dbReference>